<organism evidence="2 3">
    <name type="scientific">Natrialba chahannaoensis JCM 10990</name>
    <dbReference type="NCBI Taxonomy" id="1227492"/>
    <lineage>
        <taxon>Archaea</taxon>
        <taxon>Methanobacteriati</taxon>
        <taxon>Methanobacteriota</taxon>
        <taxon>Stenosarchaea group</taxon>
        <taxon>Halobacteria</taxon>
        <taxon>Halobacteriales</taxon>
        <taxon>Natrialbaceae</taxon>
        <taxon>Natrialba</taxon>
    </lineage>
</organism>
<protein>
    <submittedName>
        <fullName evidence="2">Uncharacterized protein</fullName>
    </submittedName>
</protein>
<dbReference type="EMBL" id="AOIN01000097">
    <property type="protein sequence ID" value="ELY94017.1"/>
    <property type="molecule type" value="Genomic_DNA"/>
</dbReference>
<evidence type="ECO:0000256" key="1">
    <source>
        <dbReference type="SAM" id="MobiDB-lite"/>
    </source>
</evidence>
<feature type="compositionally biased region" description="Basic and acidic residues" evidence="1">
    <location>
        <begin position="1"/>
        <end position="10"/>
    </location>
</feature>
<accession>M0A820</accession>
<dbReference type="AlphaFoldDB" id="M0A820"/>
<feature type="region of interest" description="Disordered" evidence="1">
    <location>
        <begin position="1"/>
        <end position="60"/>
    </location>
</feature>
<evidence type="ECO:0000313" key="3">
    <source>
        <dbReference type="Proteomes" id="UP000011693"/>
    </source>
</evidence>
<dbReference type="RefSeq" id="WP_006169304.1">
    <property type="nucleotide sequence ID" value="NZ_AOIN01000097.1"/>
</dbReference>
<evidence type="ECO:0000313" key="2">
    <source>
        <dbReference type="EMBL" id="ELY94017.1"/>
    </source>
</evidence>
<comment type="caution">
    <text evidence="2">The sequence shown here is derived from an EMBL/GenBank/DDBJ whole genome shotgun (WGS) entry which is preliminary data.</text>
</comment>
<feature type="compositionally biased region" description="Basic and acidic residues" evidence="1">
    <location>
        <begin position="43"/>
        <end position="60"/>
    </location>
</feature>
<gene>
    <name evidence="2" type="ORF">C482_18884</name>
</gene>
<sequence>MTDHDADRQADAQSPSSPSSPSSSSPARTSSATDGCTGGENGSQRDELRDAKRRAEQLHEETDISPCYQAYVDQTTRGRAVCTIYSEFTASTVQDTWIRAVGDAFISREECR</sequence>
<reference evidence="2 3" key="1">
    <citation type="journal article" date="2014" name="PLoS Genet.">
        <title>Phylogenetically driven sequencing of extremely halophilic archaea reveals strategies for static and dynamic osmo-response.</title>
        <authorList>
            <person name="Becker E.A."/>
            <person name="Seitzer P.M."/>
            <person name="Tritt A."/>
            <person name="Larsen D."/>
            <person name="Krusor M."/>
            <person name="Yao A.I."/>
            <person name="Wu D."/>
            <person name="Madern D."/>
            <person name="Eisen J.A."/>
            <person name="Darling A.E."/>
            <person name="Facciotti M.T."/>
        </authorList>
    </citation>
    <scope>NUCLEOTIDE SEQUENCE [LARGE SCALE GENOMIC DNA]</scope>
    <source>
        <strain evidence="2 3">JCM 10990</strain>
    </source>
</reference>
<dbReference type="OrthoDB" id="190609at2157"/>
<dbReference type="Proteomes" id="UP000011693">
    <property type="component" value="Unassembled WGS sequence"/>
</dbReference>
<feature type="compositionally biased region" description="Low complexity" evidence="1">
    <location>
        <begin position="11"/>
        <end position="34"/>
    </location>
</feature>
<proteinExistence type="predicted"/>
<keyword evidence="3" id="KW-1185">Reference proteome</keyword>
<name>M0A820_9EURY</name>